<dbReference type="Pfam" id="PF07690">
    <property type="entry name" value="MFS_1"/>
    <property type="match status" value="1"/>
</dbReference>
<keyword evidence="4 7" id="KW-0812">Transmembrane</keyword>
<feature type="transmembrane region" description="Helical" evidence="7">
    <location>
        <begin position="85"/>
        <end position="104"/>
    </location>
</feature>
<dbReference type="PROSITE" id="PS50850">
    <property type="entry name" value="MFS"/>
    <property type="match status" value="1"/>
</dbReference>
<evidence type="ECO:0000256" key="4">
    <source>
        <dbReference type="ARBA" id="ARBA00022692"/>
    </source>
</evidence>
<dbReference type="Proteomes" id="UP000192411">
    <property type="component" value="Unassembled WGS sequence"/>
</dbReference>
<evidence type="ECO:0000256" key="2">
    <source>
        <dbReference type="ARBA" id="ARBA00022448"/>
    </source>
</evidence>
<proteinExistence type="predicted"/>
<evidence type="ECO:0000313" key="10">
    <source>
        <dbReference type="Proteomes" id="UP000192411"/>
    </source>
</evidence>
<comment type="subcellular location">
    <subcellularLocation>
        <location evidence="1">Cell membrane</location>
        <topology evidence="1">Multi-pass membrane protein</topology>
    </subcellularLocation>
</comment>
<feature type="transmembrane region" description="Helical" evidence="7">
    <location>
        <begin position="172"/>
        <end position="194"/>
    </location>
</feature>
<dbReference type="Gene3D" id="1.20.1250.20">
    <property type="entry name" value="MFS general substrate transporter like domains"/>
    <property type="match status" value="1"/>
</dbReference>
<feature type="domain" description="Major facilitator superfamily (MFS) profile" evidence="8">
    <location>
        <begin position="20"/>
        <end position="474"/>
    </location>
</feature>
<dbReference type="GO" id="GO:0005886">
    <property type="term" value="C:plasma membrane"/>
    <property type="evidence" value="ECO:0007669"/>
    <property type="project" value="UniProtKB-SubCell"/>
</dbReference>
<dbReference type="InterPro" id="IPR004638">
    <property type="entry name" value="EmrB-like"/>
</dbReference>
<keyword evidence="10" id="KW-1185">Reference proteome</keyword>
<dbReference type="CDD" id="cd17321">
    <property type="entry name" value="MFS_MMR_MDR_like"/>
    <property type="match status" value="1"/>
</dbReference>
<dbReference type="PANTHER" id="PTHR42718">
    <property type="entry name" value="MAJOR FACILITATOR SUPERFAMILY MULTIDRUG TRANSPORTER MFSC"/>
    <property type="match status" value="1"/>
</dbReference>
<sequence length="486" mass="49587">MNVTTKGIGSTAVESRQWWVLATVAVASFLVLLDDTAVAIALPSIGRQLGLGLSGLEWVINIYTVPFAVLTLAGGLLTDRFGARPVFLGGVAAFTVVSVLAGFASTGAMLLGMRAAQGGAAALIAPSALTLLITSFSGARRGFALGVWSGVGAAALAVGPLLGALLTDAFGWQSIFFLNLPTGLAMLILARAALPRPRPARRPLRAPVDVVGLIASAIALFALVLALTQINSLGWTSIRLWAMLAIAAASAAIFVVAERRSAAPLVDLSLFRIPNVAAANVLALLNLAVMCSVFFFLSLYLQLVTGFSPTRAGLVLLPMTVLIAVLAPLAGWLVSHVGARVLIGAGMVLAATGLVLLAGVDPGWGMWQLLPGLLIEGLGLGLATTPITTAAMQQVPDERSGIASATLNVSRMVGLSLGVAVMGAVVAAHWPGDLARSAVDATAFTTGITMGFWVNAVLAVAAAGLAIVAIRAPSRATSTQLPSPMT</sequence>
<feature type="transmembrane region" description="Helical" evidence="7">
    <location>
        <begin position="20"/>
        <end position="46"/>
    </location>
</feature>
<keyword evidence="5 7" id="KW-1133">Transmembrane helix</keyword>
<feature type="transmembrane region" description="Helical" evidence="7">
    <location>
        <begin position="313"/>
        <end position="334"/>
    </location>
</feature>
<feature type="transmembrane region" description="Helical" evidence="7">
    <location>
        <begin position="366"/>
        <end position="391"/>
    </location>
</feature>
<evidence type="ECO:0000259" key="8">
    <source>
        <dbReference type="PROSITE" id="PS50850"/>
    </source>
</evidence>
<feature type="transmembrane region" description="Helical" evidence="7">
    <location>
        <begin position="450"/>
        <end position="470"/>
    </location>
</feature>
<accession>A0A1X0JGY4</accession>
<dbReference type="PANTHER" id="PTHR42718:SF49">
    <property type="entry name" value="EXPORT PROTEIN"/>
    <property type="match status" value="1"/>
</dbReference>
<organism evidence="9 10">
    <name type="scientific">Mycolicibacterium tusciae</name>
    <dbReference type="NCBI Taxonomy" id="75922"/>
    <lineage>
        <taxon>Bacteria</taxon>
        <taxon>Bacillati</taxon>
        <taxon>Actinomycetota</taxon>
        <taxon>Actinomycetes</taxon>
        <taxon>Mycobacteriales</taxon>
        <taxon>Mycobacteriaceae</taxon>
        <taxon>Mycolicibacterium</taxon>
    </lineage>
</organism>
<dbReference type="OrthoDB" id="9781469at2"/>
<dbReference type="eggNOG" id="COG0477">
    <property type="taxonomic scope" value="Bacteria"/>
</dbReference>
<keyword evidence="6 7" id="KW-0472">Membrane</keyword>
<evidence type="ECO:0000256" key="1">
    <source>
        <dbReference type="ARBA" id="ARBA00004651"/>
    </source>
</evidence>
<dbReference type="InterPro" id="IPR020846">
    <property type="entry name" value="MFS_dom"/>
</dbReference>
<feature type="transmembrane region" description="Helical" evidence="7">
    <location>
        <begin position="116"/>
        <end position="136"/>
    </location>
</feature>
<dbReference type="InterPro" id="IPR011701">
    <property type="entry name" value="MFS"/>
</dbReference>
<evidence type="ECO:0000256" key="7">
    <source>
        <dbReference type="SAM" id="Phobius"/>
    </source>
</evidence>
<dbReference type="NCBIfam" id="TIGR00711">
    <property type="entry name" value="efflux_EmrB"/>
    <property type="match status" value="1"/>
</dbReference>
<feature type="transmembrane region" description="Helical" evidence="7">
    <location>
        <begin position="412"/>
        <end position="430"/>
    </location>
</feature>
<dbReference type="SUPFAM" id="SSF103473">
    <property type="entry name" value="MFS general substrate transporter"/>
    <property type="match status" value="1"/>
</dbReference>
<comment type="caution">
    <text evidence="9">The sequence shown here is derived from an EMBL/GenBank/DDBJ whole genome shotgun (WGS) entry which is preliminary data.</text>
</comment>
<evidence type="ECO:0000256" key="5">
    <source>
        <dbReference type="ARBA" id="ARBA00022989"/>
    </source>
</evidence>
<keyword evidence="2" id="KW-0813">Transport</keyword>
<dbReference type="GO" id="GO:0022857">
    <property type="term" value="F:transmembrane transporter activity"/>
    <property type="evidence" value="ECO:0007669"/>
    <property type="project" value="InterPro"/>
</dbReference>
<keyword evidence="3" id="KW-1003">Cell membrane</keyword>
<dbReference type="EMBL" id="MVIM01000021">
    <property type="protein sequence ID" value="ORB61725.1"/>
    <property type="molecule type" value="Genomic_DNA"/>
</dbReference>
<dbReference type="STRING" id="75922.BST47_26465"/>
<feature type="transmembrane region" description="Helical" evidence="7">
    <location>
        <begin position="143"/>
        <end position="166"/>
    </location>
</feature>
<name>A0A1X0JGY4_9MYCO</name>
<feature type="transmembrane region" description="Helical" evidence="7">
    <location>
        <begin position="58"/>
        <end position="78"/>
    </location>
</feature>
<feature type="transmembrane region" description="Helical" evidence="7">
    <location>
        <begin position="341"/>
        <end position="360"/>
    </location>
</feature>
<dbReference type="Gene3D" id="1.20.1720.10">
    <property type="entry name" value="Multidrug resistance protein D"/>
    <property type="match status" value="1"/>
</dbReference>
<reference evidence="9 10" key="1">
    <citation type="submission" date="2017-02" db="EMBL/GenBank/DDBJ databases">
        <title>The new phylogeny of genus Mycobacterium.</title>
        <authorList>
            <person name="Tortoli E."/>
            <person name="Trovato A."/>
            <person name="Cirillo D.M."/>
        </authorList>
    </citation>
    <scope>NUCLEOTIDE SEQUENCE [LARGE SCALE GENOMIC DNA]</scope>
    <source>
        <strain evidence="9 10">DSM 44338</strain>
    </source>
</reference>
<protein>
    <submittedName>
        <fullName evidence="9">MFS transporter</fullName>
    </submittedName>
</protein>
<evidence type="ECO:0000256" key="3">
    <source>
        <dbReference type="ARBA" id="ARBA00022475"/>
    </source>
</evidence>
<evidence type="ECO:0000256" key="6">
    <source>
        <dbReference type="ARBA" id="ARBA00023136"/>
    </source>
</evidence>
<feature type="transmembrane region" description="Helical" evidence="7">
    <location>
        <begin position="238"/>
        <end position="257"/>
    </location>
</feature>
<feature type="transmembrane region" description="Helical" evidence="7">
    <location>
        <begin position="278"/>
        <end position="301"/>
    </location>
</feature>
<dbReference type="InterPro" id="IPR036259">
    <property type="entry name" value="MFS_trans_sf"/>
</dbReference>
<dbReference type="PRINTS" id="PR01036">
    <property type="entry name" value="TCRTETB"/>
</dbReference>
<gene>
    <name evidence="9" type="ORF">BST47_26465</name>
</gene>
<evidence type="ECO:0000313" key="9">
    <source>
        <dbReference type="EMBL" id="ORB61725.1"/>
    </source>
</evidence>
<dbReference type="AlphaFoldDB" id="A0A1X0JGY4"/>
<feature type="transmembrane region" description="Helical" evidence="7">
    <location>
        <begin position="206"/>
        <end position="226"/>
    </location>
</feature>